<comment type="caution">
    <text evidence="12">The sequence shown here is derived from an EMBL/GenBank/DDBJ whole genome shotgun (WGS) entry which is preliminary data.</text>
</comment>
<dbReference type="Pfam" id="PF03544">
    <property type="entry name" value="TonB_C"/>
    <property type="match status" value="1"/>
</dbReference>
<keyword evidence="9" id="KW-0472">Membrane</keyword>
<evidence type="ECO:0000256" key="6">
    <source>
        <dbReference type="ARBA" id="ARBA00022692"/>
    </source>
</evidence>
<keyword evidence="6" id="KW-0812">Transmembrane</keyword>
<feature type="domain" description="TonB C-terminal" evidence="11">
    <location>
        <begin position="287"/>
        <end position="379"/>
    </location>
</feature>
<dbReference type="SUPFAM" id="SSF74653">
    <property type="entry name" value="TolA/TonB C-terminal domain"/>
    <property type="match status" value="1"/>
</dbReference>
<comment type="subcellular location">
    <subcellularLocation>
        <location evidence="1">Cell inner membrane</location>
        <topology evidence="1">Single-pass membrane protein</topology>
        <orientation evidence="1">Periplasmic side</orientation>
    </subcellularLocation>
</comment>
<keyword evidence="3" id="KW-0813">Transport</keyword>
<dbReference type="RefSeq" id="WP_173560025.1">
    <property type="nucleotide sequence ID" value="NZ_JAPIUZ010000001.1"/>
</dbReference>
<feature type="region of interest" description="Disordered" evidence="10">
    <location>
        <begin position="1"/>
        <end position="25"/>
    </location>
</feature>
<evidence type="ECO:0000313" key="13">
    <source>
        <dbReference type="Proteomes" id="UP001301152"/>
    </source>
</evidence>
<proteinExistence type="inferred from homology"/>
<protein>
    <submittedName>
        <fullName evidence="12">TonB family protein</fullName>
    </submittedName>
</protein>
<evidence type="ECO:0000256" key="7">
    <source>
        <dbReference type="ARBA" id="ARBA00022927"/>
    </source>
</evidence>
<dbReference type="InterPro" id="IPR051045">
    <property type="entry name" value="TonB-dependent_transducer"/>
</dbReference>
<dbReference type="PROSITE" id="PS52015">
    <property type="entry name" value="TONB_CTD"/>
    <property type="match status" value="1"/>
</dbReference>
<comment type="similarity">
    <text evidence="2">Belongs to the TonB family.</text>
</comment>
<dbReference type="EMBL" id="JAPIUZ010000001">
    <property type="protein sequence ID" value="MCX2562842.1"/>
    <property type="molecule type" value="Genomic_DNA"/>
</dbReference>
<reference evidence="12 13" key="1">
    <citation type="submission" date="2022-11" db="EMBL/GenBank/DDBJ databases">
        <title>Genome sequencing of Acetobacter type strain.</title>
        <authorList>
            <person name="Heo J."/>
            <person name="Lee D."/>
            <person name="Han B.-H."/>
            <person name="Hong S.-B."/>
            <person name="Kwon S.-W."/>
        </authorList>
    </citation>
    <scope>NUCLEOTIDE SEQUENCE [LARGE SCALE GENOMIC DNA]</scope>
    <source>
        <strain evidence="12 13">KACC 21253</strain>
    </source>
</reference>
<keyword evidence="13" id="KW-1185">Reference proteome</keyword>
<evidence type="ECO:0000256" key="2">
    <source>
        <dbReference type="ARBA" id="ARBA00006555"/>
    </source>
</evidence>
<dbReference type="PANTHER" id="PTHR33446">
    <property type="entry name" value="PROTEIN TONB-RELATED"/>
    <property type="match status" value="1"/>
</dbReference>
<evidence type="ECO:0000256" key="5">
    <source>
        <dbReference type="ARBA" id="ARBA00022519"/>
    </source>
</evidence>
<evidence type="ECO:0000256" key="10">
    <source>
        <dbReference type="SAM" id="MobiDB-lite"/>
    </source>
</evidence>
<keyword evidence="7" id="KW-0653">Protein transport</keyword>
<dbReference type="NCBIfam" id="TIGR01352">
    <property type="entry name" value="tonB_Cterm"/>
    <property type="match status" value="1"/>
</dbReference>
<evidence type="ECO:0000256" key="1">
    <source>
        <dbReference type="ARBA" id="ARBA00004383"/>
    </source>
</evidence>
<evidence type="ECO:0000256" key="9">
    <source>
        <dbReference type="ARBA" id="ARBA00023136"/>
    </source>
</evidence>
<keyword evidence="8" id="KW-1133">Transmembrane helix</keyword>
<gene>
    <name evidence="12" type="ORF">OQ497_02500</name>
</gene>
<name>A0ABT3QC27_9PROT</name>
<keyword evidence="5" id="KW-0997">Cell inner membrane</keyword>
<dbReference type="PANTHER" id="PTHR33446:SF2">
    <property type="entry name" value="PROTEIN TONB"/>
    <property type="match status" value="1"/>
</dbReference>
<evidence type="ECO:0000313" key="12">
    <source>
        <dbReference type="EMBL" id="MCX2562842.1"/>
    </source>
</evidence>
<sequence>MNSTLRGPSSDQEQREPRLNTGRAASSTLADAAFTDFATREGLHTTGTALPRPANVQVPGVITGLMRKERYADTTLGPVLTASLIAHVVLFTALLWKSAHHNHSGSKEGIDQPSVEMVFSKPQGSSGMTGEPSPDMGSGNNGKTASTAGTAEPEPDAAPPAPAVTQPETPSTPPLPPSDDGLPQPTPEEKQPVRPAFTPAGKTPKATGKTPSASPSHRRPTHHQQKSPFANPKDLSFDEAPAPRRRTTGRPGGSRGPIDLSIGPMVDHGQISGQYASRASIKGVSDDYAEQISSWIERHKYYPPEAASNGEEGPSSVHVILDRTGRVRAVYQTSSSGSYYLDAATTGMFRGAQLPPVPPDMKGNHFDIDMTMNYFLIRR</sequence>
<evidence type="ECO:0000256" key="8">
    <source>
        <dbReference type="ARBA" id="ARBA00022989"/>
    </source>
</evidence>
<evidence type="ECO:0000256" key="4">
    <source>
        <dbReference type="ARBA" id="ARBA00022475"/>
    </source>
</evidence>
<dbReference type="Gene3D" id="3.30.1150.10">
    <property type="match status" value="1"/>
</dbReference>
<evidence type="ECO:0000256" key="3">
    <source>
        <dbReference type="ARBA" id="ARBA00022448"/>
    </source>
</evidence>
<organism evidence="12 13">
    <name type="scientific">Acetobacter thailandicus</name>
    <dbReference type="NCBI Taxonomy" id="1502842"/>
    <lineage>
        <taxon>Bacteria</taxon>
        <taxon>Pseudomonadati</taxon>
        <taxon>Pseudomonadota</taxon>
        <taxon>Alphaproteobacteria</taxon>
        <taxon>Acetobacterales</taxon>
        <taxon>Acetobacteraceae</taxon>
        <taxon>Acetobacter</taxon>
    </lineage>
</organism>
<feature type="compositionally biased region" description="Basic residues" evidence="10">
    <location>
        <begin position="216"/>
        <end position="225"/>
    </location>
</feature>
<dbReference type="Proteomes" id="UP001301152">
    <property type="component" value="Unassembled WGS sequence"/>
</dbReference>
<dbReference type="InterPro" id="IPR006260">
    <property type="entry name" value="TonB/TolA_C"/>
</dbReference>
<keyword evidence="4" id="KW-1003">Cell membrane</keyword>
<feature type="region of interest" description="Disordered" evidence="10">
    <location>
        <begin position="102"/>
        <end position="266"/>
    </location>
</feature>
<dbReference type="InterPro" id="IPR037682">
    <property type="entry name" value="TonB_C"/>
</dbReference>
<accession>A0ABT3QC27</accession>
<evidence type="ECO:0000259" key="11">
    <source>
        <dbReference type="PROSITE" id="PS52015"/>
    </source>
</evidence>
<feature type="compositionally biased region" description="Polar residues" evidence="10">
    <location>
        <begin position="1"/>
        <end position="11"/>
    </location>
</feature>